<comment type="caution">
    <text evidence="2">The sequence shown here is derived from an EMBL/GenBank/DDBJ whole genome shotgun (WGS) entry which is preliminary data.</text>
</comment>
<dbReference type="EMBL" id="LANW01000001">
    <property type="protein sequence ID" value="KJV67053.1"/>
    <property type="molecule type" value="Genomic_DNA"/>
</dbReference>
<dbReference type="AlphaFoldDB" id="A0A0F3NG74"/>
<protein>
    <submittedName>
        <fullName evidence="2">Uncharacterized protein</fullName>
    </submittedName>
</protein>
<dbReference type="PATRIC" id="fig|1359153.3.peg.1849"/>
<keyword evidence="1" id="KW-1133">Transmembrane helix</keyword>
<dbReference type="Proteomes" id="UP000033385">
    <property type="component" value="Unassembled WGS sequence"/>
</dbReference>
<organism evidence="2 3">
    <name type="scientific">Anaplasma phagocytophilum str. ApNP</name>
    <dbReference type="NCBI Taxonomy" id="1359153"/>
    <lineage>
        <taxon>Bacteria</taxon>
        <taxon>Pseudomonadati</taxon>
        <taxon>Pseudomonadota</taxon>
        <taxon>Alphaproteobacteria</taxon>
        <taxon>Rickettsiales</taxon>
        <taxon>Anaplasmataceae</taxon>
        <taxon>Anaplasma</taxon>
        <taxon>phagocytophilum group</taxon>
    </lineage>
</organism>
<accession>A0A0F3NG74</accession>
<proteinExistence type="predicted"/>
<keyword evidence="1" id="KW-0812">Transmembrane</keyword>
<feature type="transmembrane region" description="Helical" evidence="1">
    <location>
        <begin position="17"/>
        <end position="36"/>
    </location>
</feature>
<gene>
    <name evidence="2" type="ORF">APHNP_1808</name>
</gene>
<reference evidence="2 3" key="1">
    <citation type="submission" date="2015-01" db="EMBL/GenBank/DDBJ databases">
        <title>Genome Sequencing of Rickettsiales.</title>
        <authorList>
            <person name="Daugherty S.C."/>
            <person name="Su Q."/>
            <person name="Abolude K."/>
            <person name="Beier-Sexton M."/>
            <person name="Carlyon J.A."/>
            <person name="Carter R."/>
            <person name="Day N.P."/>
            <person name="Dumler S.J."/>
            <person name="Dyachenko V."/>
            <person name="Godinez A."/>
            <person name="Kurtti T.J."/>
            <person name="Lichay M."/>
            <person name="Mullins K.E."/>
            <person name="Ott S."/>
            <person name="Pappas-Brown V."/>
            <person name="Paris D.H."/>
            <person name="Patel P."/>
            <person name="Richards A.L."/>
            <person name="Sadzewicz L."/>
            <person name="Sears K."/>
            <person name="Seidman D."/>
            <person name="Sengamalay N."/>
            <person name="Stenos J."/>
            <person name="Tallon L.J."/>
            <person name="Vincent G."/>
            <person name="Fraser C.M."/>
            <person name="Munderloh U."/>
            <person name="Dunning-Hotopp J.C."/>
        </authorList>
    </citation>
    <scope>NUCLEOTIDE SEQUENCE [LARGE SCALE GENOMIC DNA]</scope>
    <source>
        <strain evidence="2 3">ApNP</strain>
    </source>
</reference>
<evidence type="ECO:0000313" key="2">
    <source>
        <dbReference type="EMBL" id="KJV67053.1"/>
    </source>
</evidence>
<keyword evidence="1" id="KW-0472">Membrane</keyword>
<sequence length="37" mass="4384">MQRLWISSLFVKLRIDEIMGCMLLAVYARYVFLCMIG</sequence>
<name>A0A0F3NG74_ANAPH</name>
<evidence type="ECO:0000313" key="3">
    <source>
        <dbReference type="Proteomes" id="UP000033385"/>
    </source>
</evidence>
<evidence type="ECO:0000256" key="1">
    <source>
        <dbReference type="SAM" id="Phobius"/>
    </source>
</evidence>